<dbReference type="AlphaFoldDB" id="A0A9J5WYJ2"/>
<accession>A0A9J5WYJ2</accession>
<dbReference type="Proteomes" id="UP000824120">
    <property type="component" value="Chromosome 10"/>
</dbReference>
<keyword evidence="3" id="KW-1185">Reference proteome</keyword>
<evidence type="ECO:0000313" key="2">
    <source>
        <dbReference type="EMBL" id="KAG5580038.1"/>
    </source>
</evidence>
<reference evidence="2 3" key="1">
    <citation type="submission" date="2020-09" db="EMBL/GenBank/DDBJ databases">
        <title>De no assembly of potato wild relative species, Solanum commersonii.</title>
        <authorList>
            <person name="Cho K."/>
        </authorList>
    </citation>
    <scope>NUCLEOTIDE SEQUENCE [LARGE SCALE GENOMIC DNA]</scope>
    <source>
        <strain evidence="2">LZ3.2</strain>
        <tissue evidence="2">Leaf</tissue>
    </source>
</reference>
<protein>
    <submittedName>
        <fullName evidence="2">Uncharacterized protein</fullName>
    </submittedName>
</protein>
<gene>
    <name evidence="2" type="ORF">H5410_050665</name>
</gene>
<keyword evidence="1" id="KW-0812">Transmembrane</keyword>
<name>A0A9J5WYJ2_SOLCO</name>
<dbReference type="EMBL" id="JACXVP010000010">
    <property type="protein sequence ID" value="KAG5580038.1"/>
    <property type="molecule type" value="Genomic_DNA"/>
</dbReference>
<feature type="transmembrane region" description="Helical" evidence="1">
    <location>
        <begin position="57"/>
        <end position="78"/>
    </location>
</feature>
<feature type="non-terminal residue" evidence="2">
    <location>
        <position position="1"/>
    </location>
</feature>
<evidence type="ECO:0000256" key="1">
    <source>
        <dbReference type="SAM" id="Phobius"/>
    </source>
</evidence>
<comment type="caution">
    <text evidence="2">The sequence shown here is derived from an EMBL/GenBank/DDBJ whole genome shotgun (WGS) entry which is preliminary data.</text>
</comment>
<sequence>STRPKSKILELKLFEPSSSSKPSPNLDLKNRSKFSKICAAKDHSINLVGIAVQLGDLPFCLVHCHITLAFIIIMFWIIRRHSTTSQNCSTTRRLLFFTTNLCLSFRAQHTGTKGENKTFWRLAEWVWQFSDLHFFVFSAAFVPFC</sequence>
<keyword evidence="1" id="KW-1133">Transmembrane helix</keyword>
<proteinExistence type="predicted"/>
<organism evidence="2 3">
    <name type="scientific">Solanum commersonii</name>
    <name type="common">Commerson's wild potato</name>
    <name type="synonym">Commerson's nightshade</name>
    <dbReference type="NCBI Taxonomy" id="4109"/>
    <lineage>
        <taxon>Eukaryota</taxon>
        <taxon>Viridiplantae</taxon>
        <taxon>Streptophyta</taxon>
        <taxon>Embryophyta</taxon>
        <taxon>Tracheophyta</taxon>
        <taxon>Spermatophyta</taxon>
        <taxon>Magnoliopsida</taxon>
        <taxon>eudicotyledons</taxon>
        <taxon>Gunneridae</taxon>
        <taxon>Pentapetalae</taxon>
        <taxon>asterids</taxon>
        <taxon>lamiids</taxon>
        <taxon>Solanales</taxon>
        <taxon>Solanaceae</taxon>
        <taxon>Solanoideae</taxon>
        <taxon>Solaneae</taxon>
        <taxon>Solanum</taxon>
    </lineage>
</organism>
<evidence type="ECO:0000313" key="3">
    <source>
        <dbReference type="Proteomes" id="UP000824120"/>
    </source>
</evidence>
<keyword evidence="1" id="KW-0472">Membrane</keyword>